<proteinExistence type="predicted"/>
<feature type="transmembrane region" description="Helical" evidence="1">
    <location>
        <begin position="79"/>
        <end position="97"/>
    </location>
</feature>
<evidence type="ECO:0000313" key="3">
    <source>
        <dbReference type="Proteomes" id="UP001556653"/>
    </source>
</evidence>
<reference evidence="2 3" key="1">
    <citation type="submission" date="2024-02" db="EMBL/GenBank/DDBJ databases">
        <title>New especies of Spiribacter isolated from saline water.</title>
        <authorList>
            <person name="Leon M.J."/>
            <person name="De La Haba R."/>
            <person name="Sanchez-Porro C."/>
            <person name="Ventosa A."/>
        </authorList>
    </citation>
    <scope>NUCLEOTIDE SEQUENCE [LARGE SCALE GENOMIC DNA]</scope>
    <source>
        <strain evidence="3">ag22IC4-227</strain>
    </source>
</reference>
<dbReference type="Proteomes" id="UP001556653">
    <property type="component" value="Unassembled WGS sequence"/>
</dbReference>
<evidence type="ECO:0000256" key="1">
    <source>
        <dbReference type="SAM" id="Phobius"/>
    </source>
</evidence>
<dbReference type="Pfam" id="PF09527">
    <property type="entry name" value="ATPase_gene1"/>
    <property type="match status" value="1"/>
</dbReference>
<dbReference type="NCBIfam" id="TIGR02230">
    <property type="entry name" value="ATPase_gene1"/>
    <property type="match status" value="1"/>
</dbReference>
<dbReference type="EMBL" id="JBAKFJ010000001">
    <property type="protein sequence ID" value="MEX0387163.1"/>
    <property type="molecule type" value="Genomic_DNA"/>
</dbReference>
<gene>
    <name evidence="2" type="ORF">V6X64_09180</name>
</gene>
<keyword evidence="1" id="KW-0472">Membrane</keyword>
<organism evidence="2 3">
    <name type="scientific">Spiribacter onubensis</name>
    <dbReference type="NCBI Taxonomy" id="3122420"/>
    <lineage>
        <taxon>Bacteria</taxon>
        <taxon>Pseudomonadati</taxon>
        <taxon>Pseudomonadota</taxon>
        <taxon>Gammaproteobacteria</taxon>
        <taxon>Chromatiales</taxon>
        <taxon>Ectothiorhodospiraceae</taxon>
        <taxon>Spiribacter</taxon>
    </lineage>
</organism>
<protein>
    <submittedName>
        <fullName evidence="2">AtpZ/AtpI family protein</fullName>
    </submittedName>
</protein>
<keyword evidence="1" id="KW-1133">Transmembrane helix</keyword>
<keyword evidence="1" id="KW-0812">Transmembrane</keyword>
<feature type="transmembrane region" description="Helical" evidence="1">
    <location>
        <begin position="39"/>
        <end position="67"/>
    </location>
</feature>
<evidence type="ECO:0000313" key="2">
    <source>
        <dbReference type="EMBL" id="MEX0387163.1"/>
    </source>
</evidence>
<sequence length="105" mass="12243">MTRRPEESERERREQDLQSQVTRRARRRLAARRARDEGVWFWLGMFGLVGWSIAIPTVIGTAIGLWLDGRFPGQPSWTITLMLIGVALGCLMAWRWMREERVDDG</sequence>
<dbReference type="InterPro" id="IPR011744">
    <property type="entry name" value="ATPase_gene1"/>
</dbReference>
<comment type="caution">
    <text evidence="2">The sequence shown here is derived from an EMBL/GenBank/DDBJ whole genome shotgun (WGS) entry which is preliminary data.</text>
</comment>
<dbReference type="RefSeq" id="WP_367967706.1">
    <property type="nucleotide sequence ID" value="NZ_JBAKFI010000002.1"/>
</dbReference>
<dbReference type="InterPro" id="IPR032820">
    <property type="entry name" value="ATPase_put"/>
</dbReference>
<keyword evidence="3" id="KW-1185">Reference proteome</keyword>
<accession>A0ABV3SAJ7</accession>
<name>A0ABV3SAJ7_9GAMM</name>